<feature type="domain" description="Peptidase S26" evidence="7">
    <location>
        <begin position="281"/>
        <end position="366"/>
    </location>
</feature>
<dbReference type="SUPFAM" id="SSF51306">
    <property type="entry name" value="LexA/Signal peptidase"/>
    <property type="match status" value="1"/>
</dbReference>
<dbReference type="Gene3D" id="2.10.109.10">
    <property type="entry name" value="Umud Fragment, subunit A"/>
    <property type="match status" value="2"/>
</dbReference>
<comment type="subcellular location">
    <subcellularLocation>
        <location evidence="6">Membrane</location>
        <topology evidence="6">Single-pass type II membrane protein</topology>
    </subcellularLocation>
</comment>
<dbReference type="Pfam" id="PF10502">
    <property type="entry name" value="Peptidase_S26"/>
    <property type="match status" value="2"/>
</dbReference>
<keyword evidence="6" id="KW-0645">Protease</keyword>
<dbReference type="PANTHER" id="PTHR43390">
    <property type="entry name" value="SIGNAL PEPTIDASE I"/>
    <property type="match status" value="1"/>
</dbReference>
<organism evidence="8 9">
    <name type="scientific">Spirosoma flavum</name>
    <dbReference type="NCBI Taxonomy" id="2048557"/>
    <lineage>
        <taxon>Bacteria</taxon>
        <taxon>Pseudomonadati</taxon>
        <taxon>Bacteroidota</taxon>
        <taxon>Cytophagia</taxon>
        <taxon>Cytophagales</taxon>
        <taxon>Cytophagaceae</taxon>
        <taxon>Spirosoma</taxon>
    </lineage>
</organism>
<dbReference type="InterPro" id="IPR000223">
    <property type="entry name" value="Pept_S26A_signal_pept_1"/>
</dbReference>
<evidence type="ECO:0000256" key="4">
    <source>
        <dbReference type="ARBA" id="ARBA00019232"/>
    </source>
</evidence>
<dbReference type="InterPro" id="IPR019533">
    <property type="entry name" value="Peptidase_S26"/>
</dbReference>
<dbReference type="RefSeq" id="WP_381500572.1">
    <property type="nucleotide sequence ID" value="NZ_JBHUOM010000002.1"/>
</dbReference>
<evidence type="ECO:0000256" key="3">
    <source>
        <dbReference type="ARBA" id="ARBA00013208"/>
    </source>
</evidence>
<comment type="similarity">
    <text evidence="2 6">Belongs to the peptidase S26 family.</text>
</comment>
<dbReference type="Proteomes" id="UP001597512">
    <property type="component" value="Unassembled WGS sequence"/>
</dbReference>
<dbReference type="GO" id="GO:0009003">
    <property type="term" value="F:signal peptidase activity"/>
    <property type="evidence" value="ECO:0007669"/>
    <property type="project" value="UniProtKB-EC"/>
</dbReference>
<dbReference type="NCBIfam" id="TIGR02227">
    <property type="entry name" value="sigpep_I_bact"/>
    <property type="match status" value="2"/>
</dbReference>
<feature type="domain" description="Peptidase S26" evidence="7">
    <location>
        <begin position="20"/>
        <end position="176"/>
    </location>
</feature>
<keyword evidence="5 6" id="KW-0378">Hydrolase</keyword>
<gene>
    <name evidence="8" type="primary">lepB</name>
    <name evidence="8" type="ORF">ACFS25_12180</name>
</gene>
<comment type="catalytic activity">
    <reaction evidence="1 6">
        <text>Cleavage of hydrophobic, N-terminal signal or leader sequences from secreted and periplasmic proteins.</text>
        <dbReference type="EC" id="3.4.21.89"/>
    </reaction>
</comment>
<evidence type="ECO:0000256" key="2">
    <source>
        <dbReference type="ARBA" id="ARBA00009370"/>
    </source>
</evidence>
<dbReference type="PANTHER" id="PTHR43390:SF1">
    <property type="entry name" value="CHLOROPLAST PROCESSING PEPTIDASE"/>
    <property type="match status" value="1"/>
</dbReference>
<dbReference type="PRINTS" id="PR00727">
    <property type="entry name" value="LEADERPTASE"/>
</dbReference>
<keyword evidence="9" id="KW-1185">Reference proteome</keyword>
<reference evidence="9" key="1">
    <citation type="journal article" date="2019" name="Int. J. Syst. Evol. Microbiol.">
        <title>The Global Catalogue of Microorganisms (GCM) 10K type strain sequencing project: providing services to taxonomists for standard genome sequencing and annotation.</title>
        <authorList>
            <consortium name="The Broad Institute Genomics Platform"/>
            <consortium name="The Broad Institute Genome Sequencing Center for Infectious Disease"/>
            <person name="Wu L."/>
            <person name="Ma J."/>
        </authorList>
    </citation>
    <scope>NUCLEOTIDE SEQUENCE [LARGE SCALE GENOMIC DNA]</scope>
    <source>
        <strain evidence="9">KCTC 52490</strain>
    </source>
</reference>
<evidence type="ECO:0000256" key="1">
    <source>
        <dbReference type="ARBA" id="ARBA00000677"/>
    </source>
</evidence>
<dbReference type="PROSITE" id="PS00761">
    <property type="entry name" value="SPASE_I_3"/>
    <property type="match status" value="1"/>
</dbReference>
<dbReference type="CDD" id="cd06530">
    <property type="entry name" value="S26_SPase_I"/>
    <property type="match status" value="2"/>
</dbReference>
<evidence type="ECO:0000259" key="7">
    <source>
        <dbReference type="Pfam" id="PF10502"/>
    </source>
</evidence>
<evidence type="ECO:0000256" key="5">
    <source>
        <dbReference type="ARBA" id="ARBA00022801"/>
    </source>
</evidence>
<evidence type="ECO:0000313" key="9">
    <source>
        <dbReference type="Proteomes" id="UP001597512"/>
    </source>
</evidence>
<dbReference type="InterPro" id="IPR019758">
    <property type="entry name" value="Pept_S26A_signal_pept_1_CS"/>
</dbReference>
<name>A0ABW6AJ65_9BACT</name>
<proteinExistence type="inferred from homology"/>
<comment type="caution">
    <text evidence="8">The sequence shown here is derived from an EMBL/GenBank/DDBJ whole genome shotgun (WGS) entry which is preliminary data.</text>
</comment>
<protein>
    <recommendedName>
        <fullName evidence="4 6">Signal peptidase I</fullName>
        <ecNumber evidence="3 6">3.4.21.89</ecNumber>
    </recommendedName>
</protein>
<dbReference type="EMBL" id="JBHUOM010000002">
    <property type="protein sequence ID" value="MFD2934542.1"/>
    <property type="molecule type" value="Genomic_DNA"/>
</dbReference>
<sequence length="389" mass="45017">MFKKKVRAVNQPSKPKKSAIREWFDSLLFAVVAATLIRFLTVEAFAIPTPSMENSLMVGDFLFVSKLHYGVRTPKTPLQIPLTHQKIWGTEIPSYSTAIQLPVYRLPGFSRVKNGDVVVFNYPPPKAGEPEYPTDLKTNFIKRCIGIPGDILEIRQEQVYINGKAFPTPTRSETTYFVKTTEVLDDRFFRKYDIVNDFKSPEGPFINWQPLETYNDSTKTSVLVGYRVNMTQEVMRKFKEFDWVKAVDPMMEQANQVAPGIYGGSLYTWNQDNFGPLTVPKKDMAIPINEQTIALYGPVIKRYEENKQVDVTLTSIRIDGQLLTTYTFKQDYYFMMGDNRHNSEDSRYWGFVPEDHVVGKAVFVWMSIDPVPADIWHKIRWNRLFRLIE</sequence>
<evidence type="ECO:0000256" key="6">
    <source>
        <dbReference type="RuleBase" id="RU362042"/>
    </source>
</evidence>
<accession>A0ABW6AJ65</accession>
<dbReference type="InterPro" id="IPR036286">
    <property type="entry name" value="LexA/Signal_pep-like_sf"/>
</dbReference>
<dbReference type="EC" id="3.4.21.89" evidence="3 6"/>
<evidence type="ECO:0000313" key="8">
    <source>
        <dbReference type="EMBL" id="MFD2934542.1"/>
    </source>
</evidence>